<dbReference type="PIRSF" id="PIRSF001430">
    <property type="entry name" value="tRNA_psdUrid_synth"/>
    <property type="match status" value="1"/>
</dbReference>
<comment type="function">
    <text evidence="4">Formation of pseudouridine at positions 38, 39 and 40 in the anticodon stem and loop of transfer RNAs.</text>
</comment>
<dbReference type="EC" id="5.4.99.12" evidence="4"/>
<keyword evidence="2 4" id="KW-0819">tRNA processing</keyword>
<feature type="binding site" evidence="4">
    <location>
        <position position="113"/>
    </location>
    <ligand>
        <name>substrate</name>
    </ligand>
</feature>
<dbReference type="Pfam" id="PF01416">
    <property type="entry name" value="PseudoU_synth_1"/>
    <property type="match status" value="2"/>
</dbReference>
<dbReference type="RefSeq" id="WP_058919474.1">
    <property type="nucleotide sequence ID" value="NZ_JBHSQC010000015.1"/>
</dbReference>
<dbReference type="InterPro" id="IPR001406">
    <property type="entry name" value="PsdUridine_synth_TruA"/>
</dbReference>
<dbReference type="InterPro" id="IPR020094">
    <property type="entry name" value="TruA/RsuA/RluB/E/F_N"/>
</dbReference>
<dbReference type="PANTHER" id="PTHR11142">
    <property type="entry name" value="PSEUDOURIDYLATE SYNTHASE"/>
    <property type="match status" value="1"/>
</dbReference>
<protein>
    <recommendedName>
        <fullName evidence="4">tRNA pseudouridine synthase A</fullName>
        <ecNumber evidence="4">5.4.99.12</ecNumber>
    </recommendedName>
    <alternativeName>
        <fullName evidence="4">tRNA pseudouridine(38-40) synthase</fullName>
    </alternativeName>
    <alternativeName>
        <fullName evidence="4">tRNA pseudouridylate synthase I</fullName>
    </alternativeName>
    <alternativeName>
        <fullName evidence="4">tRNA-uridine isomerase I</fullName>
    </alternativeName>
</protein>
<evidence type="ECO:0000256" key="5">
    <source>
        <dbReference type="RuleBase" id="RU003792"/>
    </source>
</evidence>
<reference evidence="8" key="1">
    <citation type="journal article" date="2019" name="Int. J. Syst. Evol. Microbiol.">
        <title>The Global Catalogue of Microorganisms (GCM) 10K type strain sequencing project: providing services to taxonomists for standard genome sequencing and annotation.</title>
        <authorList>
            <consortium name="The Broad Institute Genomics Platform"/>
            <consortium name="The Broad Institute Genome Sequencing Center for Infectious Disease"/>
            <person name="Wu L."/>
            <person name="Ma J."/>
        </authorList>
    </citation>
    <scope>NUCLEOTIDE SEQUENCE [LARGE SCALE GENOMIC DNA]</scope>
    <source>
        <strain evidence="8">KCTC 42143</strain>
    </source>
</reference>
<keyword evidence="8" id="KW-1185">Reference proteome</keyword>
<sequence length="271" mass="30782">METTRYKIIIQYDGTNFSGFQIQPHDRTVQGDIEKALKIMTKGIEIKIQGSGRTDSGVHALGQVIHFDYPIQMPIANMKRALNSLTTDEIEVCDVEIVSEDFHARYLTTGKKYQYRVDTNKDTNPFKRLYTKHHQYPINMEALQQALKDIEGTHDFTSFCASNSGRENKVRTVYEASVVQDAANGELIFTFRGNGFLYNMVRIFIGTLLQIANGRRPADDMKRLLEVKDRNQAGPTAAPQGLYLVEVYYDLEEATKGTAFYTPETKKMGVN</sequence>
<evidence type="ECO:0000259" key="6">
    <source>
        <dbReference type="Pfam" id="PF01416"/>
    </source>
</evidence>
<comment type="caution">
    <text evidence="7">The sequence shown here is derived from an EMBL/GenBank/DDBJ whole genome shotgun (WGS) entry which is preliminary data.</text>
</comment>
<dbReference type="InterPro" id="IPR020097">
    <property type="entry name" value="PsdUridine_synth_TruA_a/b_dom"/>
</dbReference>
<name>A0ABW4NKY6_9LACT</name>
<dbReference type="Gene3D" id="3.30.70.580">
    <property type="entry name" value="Pseudouridine synthase I, catalytic domain, N-terminal subdomain"/>
    <property type="match status" value="1"/>
</dbReference>
<evidence type="ECO:0000256" key="2">
    <source>
        <dbReference type="ARBA" id="ARBA00022694"/>
    </source>
</evidence>
<keyword evidence="3 4" id="KW-0413">Isomerase</keyword>
<feature type="domain" description="Pseudouridine synthase I TruA alpha/beta" evidence="6">
    <location>
        <begin position="146"/>
        <end position="250"/>
    </location>
</feature>
<feature type="active site" description="Nucleophile" evidence="4">
    <location>
        <position position="55"/>
    </location>
</feature>
<dbReference type="Gene3D" id="3.30.70.660">
    <property type="entry name" value="Pseudouridine synthase I, catalytic domain, C-terminal subdomain"/>
    <property type="match status" value="1"/>
</dbReference>
<feature type="domain" description="Pseudouridine synthase I TruA alpha/beta" evidence="6">
    <location>
        <begin position="9"/>
        <end position="106"/>
    </location>
</feature>
<dbReference type="NCBIfam" id="TIGR00071">
    <property type="entry name" value="hisT_truA"/>
    <property type="match status" value="1"/>
</dbReference>
<dbReference type="GO" id="GO:0160147">
    <property type="term" value="F:tRNA pseudouridine(38-40) synthase activity"/>
    <property type="evidence" value="ECO:0007669"/>
    <property type="project" value="UniProtKB-EC"/>
</dbReference>
<dbReference type="EMBL" id="JBHUFF010000008">
    <property type="protein sequence ID" value="MFD1799098.1"/>
    <property type="molecule type" value="Genomic_DNA"/>
</dbReference>
<gene>
    <name evidence="4 7" type="primary">truA</name>
    <name evidence="7" type="ORF">ACFSBK_04385</name>
</gene>
<evidence type="ECO:0000256" key="1">
    <source>
        <dbReference type="ARBA" id="ARBA00009375"/>
    </source>
</evidence>
<accession>A0ABW4NKY6</accession>
<dbReference type="Proteomes" id="UP001597285">
    <property type="component" value="Unassembled WGS sequence"/>
</dbReference>
<evidence type="ECO:0000313" key="7">
    <source>
        <dbReference type="EMBL" id="MFD1799098.1"/>
    </source>
</evidence>
<evidence type="ECO:0000256" key="3">
    <source>
        <dbReference type="ARBA" id="ARBA00023235"/>
    </source>
</evidence>
<dbReference type="CDD" id="cd02570">
    <property type="entry name" value="PseudoU_synth_EcTruA"/>
    <property type="match status" value="1"/>
</dbReference>
<evidence type="ECO:0000313" key="8">
    <source>
        <dbReference type="Proteomes" id="UP001597285"/>
    </source>
</evidence>
<dbReference type="PANTHER" id="PTHR11142:SF0">
    <property type="entry name" value="TRNA PSEUDOURIDINE SYNTHASE-LIKE 1"/>
    <property type="match status" value="1"/>
</dbReference>
<comment type="subunit">
    <text evidence="4">Homodimer.</text>
</comment>
<comment type="caution">
    <text evidence="4">Lacks conserved residue(s) required for the propagation of feature annotation.</text>
</comment>
<comment type="catalytic activity">
    <reaction evidence="4 5">
        <text>uridine(38/39/40) in tRNA = pseudouridine(38/39/40) in tRNA</text>
        <dbReference type="Rhea" id="RHEA:22376"/>
        <dbReference type="Rhea" id="RHEA-COMP:10085"/>
        <dbReference type="Rhea" id="RHEA-COMP:10087"/>
        <dbReference type="ChEBI" id="CHEBI:65314"/>
        <dbReference type="ChEBI" id="CHEBI:65315"/>
        <dbReference type="EC" id="5.4.99.12"/>
    </reaction>
</comment>
<proteinExistence type="inferred from homology"/>
<organism evidence="7 8">
    <name type="scientific">Carnobacterium antarcticum</name>
    <dbReference type="NCBI Taxonomy" id="2126436"/>
    <lineage>
        <taxon>Bacteria</taxon>
        <taxon>Bacillati</taxon>
        <taxon>Bacillota</taxon>
        <taxon>Bacilli</taxon>
        <taxon>Lactobacillales</taxon>
        <taxon>Carnobacteriaceae</taxon>
        <taxon>Carnobacterium</taxon>
    </lineage>
</organism>
<dbReference type="SUPFAM" id="SSF55120">
    <property type="entry name" value="Pseudouridine synthase"/>
    <property type="match status" value="1"/>
</dbReference>
<evidence type="ECO:0000256" key="4">
    <source>
        <dbReference type="HAMAP-Rule" id="MF_00171"/>
    </source>
</evidence>
<dbReference type="InterPro" id="IPR020103">
    <property type="entry name" value="PsdUridine_synth_cat_dom_sf"/>
</dbReference>
<dbReference type="HAMAP" id="MF_00171">
    <property type="entry name" value="TruA"/>
    <property type="match status" value="1"/>
</dbReference>
<dbReference type="InterPro" id="IPR020095">
    <property type="entry name" value="PsdUridine_synth_TruA_C"/>
</dbReference>
<comment type="similarity">
    <text evidence="1 4 5">Belongs to the tRNA pseudouridine synthase TruA family.</text>
</comment>